<protein>
    <submittedName>
        <fullName evidence="1">Uncharacterized protein</fullName>
    </submittedName>
</protein>
<gene>
    <name evidence="1" type="ORF">LY28_02761</name>
</gene>
<accession>A0A318XHS1</accession>
<proteinExistence type="predicted"/>
<comment type="caution">
    <text evidence="1">The sequence shown here is derived from an EMBL/GenBank/DDBJ whole genome shotgun (WGS) entry which is preliminary data.</text>
</comment>
<dbReference type="EMBL" id="QKMR01000017">
    <property type="protein sequence ID" value="PYG86735.1"/>
    <property type="molecule type" value="Genomic_DNA"/>
</dbReference>
<keyword evidence="2" id="KW-1185">Reference proteome</keyword>
<dbReference type="RefSeq" id="WP_110462760.1">
    <property type="nucleotide sequence ID" value="NZ_QKMR01000017.1"/>
</dbReference>
<evidence type="ECO:0000313" key="2">
    <source>
        <dbReference type="Proteomes" id="UP000248132"/>
    </source>
</evidence>
<dbReference type="Proteomes" id="UP000248132">
    <property type="component" value="Unassembled WGS sequence"/>
</dbReference>
<sequence>MPDKTETNKNTVPAPQVVSIEELQQKKKTPAPTFSGVCAAMGWKAGKMVTENEFDAAVRKFSGSPIGKKVK</sequence>
<dbReference type="OrthoDB" id="2062918at2"/>
<dbReference type="AlphaFoldDB" id="A0A318XHS1"/>
<organism evidence="1 2">
    <name type="scientific">Ruminiclostridium sufflavum DSM 19573</name>
    <dbReference type="NCBI Taxonomy" id="1121337"/>
    <lineage>
        <taxon>Bacteria</taxon>
        <taxon>Bacillati</taxon>
        <taxon>Bacillota</taxon>
        <taxon>Clostridia</taxon>
        <taxon>Eubacteriales</taxon>
        <taxon>Oscillospiraceae</taxon>
        <taxon>Ruminiclostridium</taxon>
    </lineage>
</organism>
<reference evidence="1 2" key="1">
    <citation type="submission" date="2018-06" db="EMBL/GenBank/DDBJ databases">
        <title>Genomic Encyclopedia of Type Strains, Phase I: the one thousand microbial genomes (KMG-I) project.</title>
        <authorList>
            <person name="Kyrpides N."/>
        </authorList>
    </citation>
    <scope>NUCLEOTIDE SEQUENCE [LARGE SCALE GENOMIC DNA]</scope>
    <source>
        <strain evidence="1 2">DSM 19573</strain>
    </source>
</reference>
<name>A0A318XHS1_9FIRM</name>
<evidence type="ECO:0000313" key="1">
    <source>
        <dbReference type="EMBL" id="PYG86735.1"/>
    </source>
</evidence>